<evidence type="ECO:0000256" key="4">
    <source>
        <dbReference type="ARBA" id="ARBA00022989"/>
    </source>
</evidence>
<dbReference type="PANTHER" id="PTHR32322:SF18">
    <property type="entry name" value="S-ADENOSYLMETHIONINE_S-ADENOSYLHOMOCYSTEINE TRANSPORTER"/>
    <property type="match status" value="1"/>
</dbReference>
<feature type="transmembrane region" description="Helical" evidence="6">
    <location>
        <begin position="40"/>
        <end position="60"/>
    </location>
</feature>
<evidence type="ECO:0000256" key="6">
    <source>
        <dbReference type="SAM" id="Phobius"/>
    </source>
</evidence>
<feature type="domain" description="EamA" evidence="7">
    <location>
        <begin position="14"/>
        <end position="144"/>
    </location>
</feature>
<accession>A0A426FM80</accession>
<reference evidence="8 9" key="1">
    <citation type="submission" date="2018-11" db="EMBL/GenBank/DDBJ databases">
        <title>Genome sequencing of Lautropia sp. KCOM 2505 (= ChDC F240).</title>
        <authorList>
            <person name="Kook J.-K."/>
            <person name="Park S.-N."/>
            <person name="Lim Y.K."/>
        </authorList>
    </citation>
    <scope>NUCLEOTIDE SEQUENCE [LARGE SCALE GENOMIC DNA]</scope>
    <source>
        <strain evidence="8 9">KCOM 2505</strain>
    </source>
</reference>
<feature type="transmembrane region" description="Helical" evidence="6">
    <location>
        <begin position="158"/>
        <end position="175"/>
    </location>
</feature>
<sequence>MSTASSPLARHAPWLMVLLTFIWGTNWPLFSLAVREVSVWTFRALTMPVAGITLLLIARAQGHSLHIPRQHWPMLLCSAWGFLALWNVATTLATTLIPSGQAALLGFTMPLWAALLSWLLFGERFSLRQTLALLLGIAGIVVLMVPAFAAYADAPLGMFYGLISGAGWALSTVLMKHRPIPVPVSVVTGWQLFLASLPIVAGALLLGDHAWFMPSATSWLTWAYIMLIPMLFGNLLWFLLIGWLPPKLVSLSPIMIPMVAMLSGAIALDEPLGWQQWLAMALSASGLGLMLFRGRGTQRTAPAK</sequence>
<name>A0A426FM80_9BURK</name>
<evidence type="ECO:0000256" key="2">
    <source>
        <dbReference type="ARBA" id="ARBA00022475"/>
    </source>
</evidence>
<evidence type="ECO:0000259" key="7">
    <source>
        <dbReference type="Pfam" id="PF00892"/>
    </source>
</evidence>
<keyword evidence="4 6" id="KW-1133">Transmembrane helix</keyword>
<evidence type="ECO:0000256" key="1">
    <source>
        <dbReference type="ARBA" id="ARBA00004651"/>
    </source>
</evidence>
<organism evidence="8 9">
    <name type="scientific">Lautropia dentalis</name>
    <dbReference type="NCBI Taxonomy" id="2490857"/>
    <lineage>
        <taxon>Bacteria</taxon>
        <taxon>Pseudomonadati</taxon>
        <taxon>Pseudomonadota</taxon>
        <taxon>Betaproteobacteria</taxon>
        <taxon>Burkholderiales</taxon>
        <taxon>Burkholderiaceae</taxon>
        <taxon>Lautropia</taxon>
    </lineage>
</organism>
<evidence type="ECO:0000256" key="3">
    <source>
        <dbReference type="ARBA" id="ARBA00022692"/>
    </source>
</evidence>
<feature type="transmembrane region" description="Helical" evidence="6">
    <location>
        <begin position="248"/>
        <end position="268"/>
    </location>
</feature>
<keyword evidence="5 6" id="KW-0472">Membrane</keyword>
<dbReference type="OrthoDB" id="5298131at2"/>
<feature type="transmembrane region" description="Helical" evidence="6">
    <location>
        <begin position="133"/>
        <end position="152"/>
    </location>
</feature>
<evidence type="ECO:0000313" key="9">
    <source>
        <dbReference type="Proteomes" id="UP000270261"/>
    </source>
</evidence>
<feature type="transmembrane region" description="Helical" evidence="6">
    <location>
        <begin position="274"/>
        <end position="292"/>
    </location>
</feature>
<dbReference type="Pfam" id="PF00892">
    <property type="entry name" value="EamA"/>
    <property type="match status" value="2"/>
</dbReference>
<dbReference type="RefSeq" id="WP_125096064.1">
    <property type="nucleotide sequence ID" value="NZ_RRUE01000002.1"/>
</dbReference>
<dbReference type="PANTHER" id="PTHR32322">
    <property type="entry name" value="INNER MEMBRANE TRANSPORTER"/>
    <property type="match status" value="1"/>
</dbReference>
<dbReference type="SUPFAM" id="SSF103481">
    <property type="entry name" value="Multidrug resistance efflux transporter EmrE"/>
    <property type="match status" value="2"/>
</dbReference>
<dbReference type="AlphaFoldDB" id="A0A426FM80"/>
<protein>
    <submittedName>
        <fullName evidence="8">DMT family transporter</fullName>
    </submittedName>
</protein>
<dbReference type="InterPro" id="IPR050638">
    <property type="entry name" value="AA-Vitamin_Transporters"/>
</dbReference>
<proteinExistence type="predicted"/>
<feature type="transmembrane region" description="Helical" evidence="6">
    <location>
        <begin position="187"/>
        <end position="207"/>
    </location>
</feature>
<dbReference type="EMBL" id="RRUE01000002">
    <property type="protein sequence ID" value="RRN43864.1"/>
    <property type="molecule type" value="Genomic_DNA"/>
</dbReference>
<dbReference type="InterPro" id="IPR000620">
    <property type="entry name" value="EamA_dom"/>
</dbReference>
<keyword evidence="3 6" id="KW-0812">Transmembrane</keyword>
<comment type="subcellular location">
    <subcellularLocation>
        <location evidence="1">Cell membrane</location>
        <topology evidence="1">Multi-pass membrane protein</topology>
    </subcellularLocation>
</comment>
<evidence type="ECO:0000313" key="8">
    <source>
        <dbReference type="EMBL" id="RRN43864.1"/>
    </source>
</evidence>
<feature type="transmembrane region" description="Helical" evidence="6">
    <location>
        <begin position="103"/>
        <end position="121"/>
    </location>
</feature>
<dbReference type="GO" id="GO:0005886">
    <property type="term" value="C:plasma membrane"/>
    <property type="evidence" value="ECO:0007669"/>
    <property type="project" value="UniProtKB-SubCell"/>
</dbReference>
<dbReference type="Gene3D" id="1.10.3730.20">
    <property type="match status" value="1"/>
</dbReference>
<gene>
    <name evidence="8" type="ORF">EHV23_10715</name>
</gene>
<feature type="transmembrane region" description="Helical" evidence="6">
    <location>
        <begin position="219"/>
        <end position="241"/>
    </location>
</feature>
<feature type="transmembrane region" description="Helical" evidence="6">
    <location>
        <begin position="12"/>
        <end position="34"/>
    </location>
</feature>
<comment type="caution">
    <text evidence="8">The sequence shown here is derived from an EMBL/GenBank/DDBJ whole genome shotgun (WGS) entry which is preliminary data.</text>
</comment>
<dbReference type="InterPro" id="IPR037185">
    <property type="entry name" value="EmrE-like"/>
</dbReference>
<feature type="domain" description="EamA" evidence="7">
    <location>
        <begin position="156"/>
        <end position="291"/>
    </location>
</feature>
<keyword evidence="9" id="KW-1185">Reference proteome</keyword>
<dbReference type="Proteomes" id="UP000270261">
    <property type="component" value="Unassembled WGS sequence"/>
</dbReference>
<feature type="transmembrane region" description="Helical" evidence="6">
    <location>
        <begin position="72"/>
        <end position="97"/>
    </location>
</feature>
<evidence type="ECO:0000256" key="5">
    <source>
        <dbReference type="ARBA" id="ARBA00023136"/>
    </source>
</evidence>
<keyword evidence="2" id="KW-1003">Cell membrane</keyword>